<dbReference type="SUPFAM" id="SSF51556">
    <property type="entry name" value="Metallo-dependent hydrolases"/>
    <property type="match status" value="1"/>
</dbReference>
<feature type="domain" description="Amidohydrolase 3" evidence="1">
    <location>
        <begin position="29"/>
        <end position="247"/>
    </location>
</feature>
<gene>
    <name evidence="2" type="ORF">S03H2_22125</name>
</gene>
<proteinExistence type="predicted"/>
<sequence length="258" mass="28900">DPLNNIDGEKKDIYIKEGVVVNKVNGDAKVIDVTGMIIMPGGVDIHSHIAGAKVNTGRSFRPEDKVPECNEKKTKIRRSGTGFSVPSTWATGYRYATLGYTTVCEPAMPLLEARHTHEEFLEMPIIDKLAMPILGNNWYVLKFVRENDIEKLAAYVNWILKATKGYAIKIVNPGGVENWAWGKNCDSVDSPVLHWDVTPRQIVESLAKANELLELPHSIHVHCNNLGHPGNYEHSIETFKICEGIEPFGERERSFHVT</sequence>
<evidence type="ECO:0000313" key="2">
    <source>
        <dbReference type="EMBL" id="GAH34093.1"/>
    </source>
</evidence>
<evidence type="ECO:0000259" key="1">
    <source>
        <dbReference type="Pfam" id="PF07969"/>
    </source>
</evidence>
<name>X1GM77_9ZZZZ</name>
<dbReference type="InterPro" id="IPR050378">
    <property type="entry name" value="Metallo-dep_Hydrolases_sf"/>
</dbReference>
<dbReference type="EMBL" id="BARU01011864">
    <property type="protein sequence ID" value="GAH34093.1"/>
    <property type="molecule type" value="Genomic_DNA"/>
</dbReference>
<comment type="caution">
    <text evidence="2">The sequence shown here is derived from an EMBL/GenBank/DDBJ whole genome shotgun (WGS) entry which is preliminary data.</text>
</comment>
<dbReference type="PANTHER" id="PTHR11647">
    <property type="entry name" value="HYDRANTOINASE/DIHYDROPYRIMIDINASE FAMILY MEMBER"/>
    <property type="match status" value="1"/>
</dbReference>
<accession>X1GM77</accession>
<dbReference type="Gene3D" id="3.20.20.140">
    <property type="entry name" value="Metal-dependent hydrolases"/>
    <property type="match status" value="1"/>
</dbReference>
<dbReference type="GO" id="GO:0016810">
    <property type="term" value="F:hydrolase activity, acting on carbon-nitrogen (but not peptide) bonds"/>
    <property type="evidence" value="ECO:0007669"/>
    <property type="project" value="InterPro"/>
</dbReference>
<dbReference type="InterPro" id="IPR013108">
    <property type="entry name" value="Amidohydro_3"/>
</dbReference>
<dbReference type="InterPro" id="IPR011059">
    <property type="entry name" value="Metal-dep_hydrolase_composite"/>
</dbReference>
<protein>
    <recommendedName>
        <fullName evidence="1">Amidohydrolase 3 domain-containing protein</fullName>
    </recommendedName>
</protein>
<dbReference type="AlphaFoldDB" id="X1GM77"/>
<reference evidence="2" key="1">
    <citation type="journal article" date="2014" name="Front. Microbiol.">
        <title>High frequency of phylogenetically diverse reductive dehalogenase-homologous genes in deep subseafloor sedimentary metagenomes.</title>
        <authorList>
            <person name="Kawai M."/>
            <person name="Futagami T."/>
            <person name="Toyoda A."/>
            <person name="Takaki Y."/>
            <person name="Nishi S."/>
            <person name="Hori S."/>
            <person name="Arai W."/>
            <person name="Tsubouchi T."/>
            <person name="Morono Y."/>
            <person name="Uchiyama I."/>
            <person name="Ito T."/>
            <person name="Fujiyama A."/>
            <person name="Inagaki F."/>
            <person name="Takami H."/>
        </authorList>
    </citation>
    <scope>NUCLEOTIDE SEQUENCE</scope>
    <source>
        <strain evidence="2">Expedition CK06-06</strain>
    </source>
</reference>
<feature type="non-terminal residue" evidence="2">
    <location>
        <position position="1"/>
    </location>
</feature>
<dbReference type="Pfam" id="PF07969">
    <property type="entry name" value="Amidohydro_3"/>
    <property type="match status" value="1"/>
</dbReference>
<organism evidence="2">
    <name type="scientific">marine sediment metagenome</name>
    <dbReference type="NCBI Taxonomy" id="412755"/>
    <lineage>
        <taxon>unclassified sequences</taxon>
        <taxon>metagenomes</taxon>
        <taxon>ecological metagenomes</taxon>
    </lineage>
</organism>
<dbReference type="PANTHER" id="PTHR11647:SF1">
    <property type="entry name" value="COLLAPSIN RESPONSE MEDIATOR PROTEIN"/>
    <property type="match status" value="1"/>
</dbReference>
<feature type="non-terminal residue" evidence="2">
    <location>
        <position position="258"/>
    </location>
</feature>
<dbReference type="InterPro" id="IPR032466">
    <property type="entry name" value="Metal_Hydrolase"/>
</dbReference>
<dbReference type="SUPFAM" id="SSF51338">
    <property type="entry name" value="Composite domain of metallo-dependent hydrolases"/>
    <property type="match status" value="1"/>
</dbReference>